<name>A0A0N9HYQ8_9PSEU</name>
<evidence type="ECO:0000256" key="1">
    <source>
        <dbReference type="ARBA" id="ARBA00023015"/>
    </source>
</evidence>
<proteinExistence type="predicted"/>
<dbReference type="Gene3D" id="1.10.10.60">
    <property type="entry name" value="Homeodomain-like"/>
    <property type="match status" value="1"/>
</dbReference>
<dbReference type="Pfam" id="PF16859">
    <property type="entry name" value="TetR_C_11"/>
    <property type="match status" value="1"/>
</dbReference>
<feature type="domain" description="HTH tetR-type" evidence="5">
    <location>
        <begin position="16"/>
        <end position="76"/>
    </location>
</feature>
<dbReference type="STRING" id="860235.AOZ06_10435"/>
<keyword evidence="2 4" id="KW-0238">DNA-binding</keyword>
<keyword evidence="3" id="KW-0804">Transcription</keyword>
<sequence length="195" mass="21022">MSTAGETPATGRPRSETARQAVLHAVDNMLVEQGYAAMTMKGIAERAGVGKQTVYRWWSSKAEILHEAATLDASHELASPAAADSPSDLAAYAETLVTFLTTSHAGLAYRALVGEAQHDPKVAELISASDLVKPSARAVIQRAVERGDLPASTDMEDAIAELVGPILYLVLRNAPARSRGHWRRYAQRFLDGRRS</sequence>
<evidence type="ECO:0000313" key="7">
    <source>
        <dbReference type="Proteomes" id="UP000063699"/>
    </source>
</evidence>
<gene>
    <name evidence="6" type="ORF">AOZ06_10435</name>
</gene>
<dbReference type="PANTHER" id="PTHR30055:SF148">
    <property type="entry name" value="TETR-FAMILY TRANSCRIPTIONAL REGULATOR"/>
    <property type="match status" value="1"/>
</dbReference>
<dbReference type="InterPro" id="IPR001647">
    <property type="entry name" value="HTH_TetR"/>
</dbReference>
<dbReference type="AlphaFoldDB" id="A0A0N9HYQ8"/>
<dbReference type="GO" id="GO:0000976">
    <property type="term" value="F:transcription cis-regulatory region binding"/>
    <property type="evidence" value="ECO:0007669"/>
    <property type="project" value="TreeGrafter"/>
</dbReference>
<evidence type="ECO:0000256" key="2">
    <source>
        <dbReference type="ARBA" id="ARBA00023125"/>
    </source>
</evidence>
<dbReference type="PRINTS" id="PR00455">
    <property type="entry name" value="HTHTETR"/>
</dbReference>
<dbReference type="Gene3D" id="1.10.357.10">
    <property type="entry name" value="Tetracycline Repressor, domain 2"/>
    <property type="match status" value="1"/>
</dbReference>
<dbReference type="InterPro" id="IPR036271">
    <property type="entry name" value="Tet_transcr_reg_TetR-rel_C_sf"/>
</dbReference>
<dbReference type="GO" id="GO:0003700">
    <property type="term" value="F:DNA-binding transcription factor activity"/>
    <property type="evidence" value="ECO:0007669"/>
    <property type="project" value="TreeGrafter"/>
</dbReference>
<dbReference type="InterPro" id="IPR050109">
    <property type="entry name" value="HTH-type_TetR-like_transc_reg"/>
</dbReference>
<dbReference type="Proteomes" id="UP000063699">
    <property type="component" value="Chromosome"/>
</dbReference>
<evidence type="ECO:0000256" key="4">
    <source>
        <dbReference type="PROSITE-ProRule" id="PRU00335"/>
    </source>
</evidence>
<protein>
    <submittedName>
        <fullName evidence="6">TetR family transcriptional regulator</fullName>
    </submittedName>
</protein>
<feature type="DNA-binding region" description="H-T-H motif" evidence="4">
    <location>
        <begin position="39"/>
        <end position="58"/>
    </location>
</feature>
<dbReference type="InterPro" id="IPR011075">
    <property type="entry name" value="TetR_C"/>
</dbReference>
<keyword evidence="7" id="KW-1185">Reference proteome</keyword>
<dbReference type="KEGG" id="kphy:AOZ06_10435"/>
<keyword evidence="1" id="KW-0805">Transcription regulation</keyword>
<dbReference type="RefSeq" id="WP_054289252.1">
    <property type="nucleotide sequence ID" value="NZ_CP012752.1"/>
</dbReference>
<accession>A0A0N9HYQ8</accession>
<evidence type="ECO:0000313" key="6">
    <source>
        <dbReference type="EMBL" id="ALG07284.1"/>
    </source>
</evidence>
<dbReference type="Pfam" id="PF00440">
    <property type="entry name" value="TetR_N"/>
    <property type="match status" value="1"/>
</dbReference>
<dbReference type="SUPFAM" id="SSF48498">
    <property type="entry name" value="Tetracyclin repressor-like, C-terminal domain"/>
    <property type="match status" value="1"/>
</dbReference>
<dbReference type="PROSITE" id="PS50977">
    <property type="entry name" value="HTH_TETR_2"/>
    <property type="match status" value="1"/>
</dbReference>
<dbReference type="SUPFAM" id="SSF46689">
    <property type="entry name" value="Homeodomain-like"/>
    <property type="match status" value="1"/>
</dbReference>
<dbReference type="InterPro" id="IPR009057">
    <property type="entry name" value="Homeodomain-like_sf"/>
</dbReference>
<dbReference type="OrthoDB" id="9796019at2"/>
<dbReference type="EMBL" id="CP012752">
    <property type="protein sequence ID" value="ALG07284.1"/>
    <property type="molecule type" value="Genomic_DNA"/>
</dbReference>
<organism evidence="6 7">
    <name type="scientific">Kibdelosporangium phytohabitans</name>
    <dbReference type="NCBI Taxonomy" id="860235"/>
    <lineage>
        <taxon>Bacteria</taxon>
        <taxon>Bacillati</taxon>
        <taxon>Actinomycetota</taxon>
        <taxon>Actinomycetes</taxon>
        <taxon>Pseudonocardiales</taxon>
        <taxon>Pseudonocardiaceae</taxon>
        <taxon>Kibdelosporangium</taxon>
    </lineage>
</organism>
<dbReference type="PANTHER" id="PTHR30055">
    <property type="entry name" value="HTH-TYPE TRANSCRIPTIONAL REGULATOR RUTR"/>
    <property type="match status" value="1"/>
</dbReference>
<evidence type="ECO:0000259" key="5">
    <source>
        <dbReference type="PROSITE" id="PS50977"/>
    </source>
</evidence>
<evidence type="ECO:0000256" key="3">
    <source>
        <dbReference type="ARBA" id="ARBA00023163"/>
    </source>
</evidence>
<reference evidence="6 7" key="1">
    <citation type="submission" date="2015-07" db="EMBL/GenBank/DDBJ databases">
        <title>Genome sequencing of Kibdelosporangium phytohabitans.</title>
        <authorList>
            <person name="Qin S."/>
            <person name="Xing K."/>
        </authorList>
    </citation>
    <scope>NUCLEOTIDE SEQUENCE [LARGE SCALE GENOMIC DNA]</scope>
    <source>
        <strain evidence="6 7">KLBMP1111</strain>
    </source>
</reference>